<dbReference type="PANTHER" id="PTHR13069">
    <property type="entry name" value="ALKYLATED DNA REPAIR PROTEIN ALKB HOMOLOG 8"/>
    <property type="match status" value="1"/>
</dbReference>
<dbReference type="GO" id="GO:0008168">
    <property type="term" value="F:methyltransferase activity"/>
    <property type="evidence" value="ECO:0007669"/>
    <property type="project" value="UniProtKB-KW"/>
</dbReference>
<dbReference type="CDD" id="cd02440">
    <property type="entry name" value="AdoMet_MTases"/>
    <property type="match status" value="1"/>
</dbReference>
<proteinExistence type="predicted"/>
<dbReference type="EMBL" id="WPCR01000003">
    <property type="protein sequence ID" value="NHM13792.1"/>
    <property type="molecule type" value="Genomic_DNA"/>
</dbReference>
<keyword evidence="1 4" id="KW-0489">Methyltransferase</keyword>
<dbReference type="Proteomes" id="UP000636394">
    <property type="component" value="Unassembled WGS sequence"/>
</dbReference>
<dbReference type="Pfam" id="PF08242">
    <property type="entry name" value="Methyltransf_12"/>
    <property type="match status" value="1"/>
</dbReference>
<dbReference type="InterPro" id="IPR013217">
    <property type="entry name" value="Methyltransf_12"/>
</dbReference>
<dbReference type="InterPro" id="IPR029063">
    <property type="entry name" value="SAM-dependent_MTases_sf"/>
</dbReference>
<accession>A0ABX0IG41</accession>
<comment type="caution">
    <text evidence="4">The sequence shown here is derived from an EMBL/GenBank/DDBJ whole genome shotgun (WGS) entry which is preliminary data.</text>
</comment>
<keyword evidence="2" id="KW-0808">Transferase</keyword>
<keyword evidence="5" id="KW-1185">Reference proteome</keyword>
<organism evidence="4 5">
    <name type="scientific">Xiamenia xianingshaonis</name>
    <dbReference type="NCBI Taxonomy" id="2682776"/>
    <lineage>
        <taxon>Bacteria</taxon>
        <taxon>Bacillati</taxon>
        <taxon>Actinomycetota</taxon>
        <taxon>Coriobacteriia</taxon>
        <taxon>Eggerthellales</taxon>
        <taxon>Eggerthellaceae</taxon>
        <taxon>Xiamenia</taxon>
    </lineage>
</organism>
<name>A0ABX0IG41_9ACTN</name>
<dbReference type="SUPFAM" id="SSF53335">
    <property type="entry name" value="S-adenosyl-L-methionine-dependent methyltransferases"/>
    <property type="match status" value="1"/>
</dbReference>
<dbReference type="InterPro" id="IPR051422">
    <property type="entry name" value="AlkB_tRNA_MeTrf/Diox"/>
</dbReference>
<feature type="domain" description="Methyltransferase type 12" evidence="3">
    <location>
        <begin position="83"/>
        <end position="192"/>
    </location>
</feature>
<sequence length="288" mass="31174">MMVVIAVSMTHHYTDRNKRPREKAQPDTMDTATARLLANLTSDFYVQTALSFSATRQSPWEGWRRVIGEAAGLRRGREPLSVLDAGCGNLRFERFLSDENVAFRAVGVDGCPALVAEGASAFAGVKGADAPVKFIEANIIEALLRGADPFAALDERSFDLAVAFGVMHHVPTAAARRSLLGALVEHTRPGGIVAASFWRFADDARLLKKACAATAKAQERFGPLDLDAGDHLLQWQQDESVFRYCHHASDDEIADLAASCAASADVVASFSADGASGRLNRYLVLRKR</sequence>
<gene>
    <name evidence="4" type="ORF">GMI68_03220</name>
</gene>
<evidence type="ECO:0000313" key="5">
    <source>
        <dbReference type="Proteomes" id="UP000636394"/>
    </source>
</evidence>
<evidence type="ECO:0000256" key="1">
    <source>
        <dbReference type="ARBA" id="ARBA00022603"/>
    </source>
</evidence>
<reference evidence="4 5" key="1">
    <citation type="submission" date="2019-11" db="EMBL/GenBank/DDBJ databases">
        <title>Eggerthellaceae novel genus isolated from the rectal contents of marmort.</title>
        <authorList>
            <person name="Zhang G."/>
        </authorList>
    </citation>
    <scope>NUCLEOTIDE SEQUENCE [LARGE SCALE GENOMIC DNA]</scope>
    <source>
        <strain evidence="5">zg-886</strain>
    </source>
</reference>
<protein>
    <submittedName>
        <fullName evidence="4">Methyltransferase domain-containing protein</fullName>
    </submittedName>
</protein>
<dbReference type="Gene3D" id="3.40.50.150">
    <property type="entry name" value="Vaccinia Virus protein VP39"/>
    <property type="match status" value="1"/>
</dbReference>
<dbReference type="PANTHER" id="PTHR13069:SF21">
    <property type="entry name" value="ALKYLATED DNA REPAIR PROTEIN ALKB HOMOLOG 8"/>
    <property type="match status" value="1"/>
</dbReference>
<evidence type="ECO:0000259" key="3">
    <source>
        <dbReference type="Pfam" id="PF08242"/>
    </source>
</evidence>
<evidence type="ECO:0000313" key="4">
    <source>
        <dbReference type="EMBL" id="NHM13792.1"/>
    </source>
</evidence>
<dbReference type="GO" id="GO:0032259">
    <property type="term" value="P:methylation"/>
    <property type="evidence" value="ECO:0007669"/>
    <property type="project" value="UniProtKB-KW"/>
</dbReference>
<evidence type="ECO:0000256" key="2">
    <source>
        <dbReference type="ARBA" id="ARBA00022679"/>
    </source>
</evidence>